<evidence type="ECO:0000256" key="1">
    <source>
        <dbReference type="SAM" id="MobiDB-lite"/>
    </source>
</evidence>
<gene>
    <name evidence="2" type="primary">Hypp1059</name>
    <name evidence="2" type="ORF">BLAG_LOCUS12919</name>
</gene>
<dbReference type="Proteomes" id="UP000838412">
    <property type="component" value="Chromosome 2"/>
</dbReference>
<proteinExistence type="predicted"/>
<dbReference type="AlphaFoldDB" id="A0A8K0ELV3"/>
<sequence>MKARLTTLSAAARLPCTAAMVSPETPPDSLLDRQPNTHGGLPVSVEEKDGPTQRQGTAEPVSMEMINEKPKITIKEQQEAVVQVLETIIDHTFYGEGTPWSREEENRLLLNHVADLSISERDLREKAHAIFKKHGYLKAVWMERAVTVVKKLYRVRKSRRIIFRHLRAMESWDRRGACELEREKRLTLITLRLEHEADVMEKKEKQRLKNFRSFLRSLGEMLSVWYAGG</sequence>
<evidence type="ECO:0000313" key="2">
    <source>
        <dbReference type="EMBL" id="CAH1252999.1"/>
    </source>
</evidence>
<evidence type="ECO:0000313" key="3">
    <source>
        <dbReference type="Proteomes" id="UP000838412"/>
    </source>
</evidence>
<accession>A0A8K0ELV3</accession>
<name>A0A8K0ELV3_BRALA</name>
<keyword evidence="3" id="KW-1185">Reference proteome</keyword>
<organism evidence="2 3">
    <name type="scientific">Branchiostoma lanceolatum</name>
    <name type="common">Common lancelet</name>
    <name type="synonym">Amphioxus lanceolatum</name>
    <dbReference type="NCBI Taxonomy" id="7740"/>
    <lineage>
        <taxon>Eukaryota</taxon>
        <taxon>Metazoa</taxon>
        <taxon>Chordata</taxon>
        <taxon>Cephalochordata</taxon>
        <taxon>Leptocardii</taxon>
        <taxon>Amphioxiformes</taxon>
        <taxon>Branchiostomatidae</taxon>
        <taxon>Branchiostoma</taxon>
    </lineage>
</organism>
<reference evidence="2" key="1">
    <citation type="submission" date="2022-01" db="EMBL/GenBank/DDBJ databases">
        <authorList>
            <person name="Braso-Vives M."/>
        </authorList>
    </citation>
    <scope>NUCLEOTIDE SEQUENCE</scope>
</reference>
<protein>
    <submittedName>
        <fullName evidence="2">Hypp1059 protein</fullName>
    </submittedName>
</protein>
<feature type="region of interest" description="Disordered" evidence="1">
    <location>
        <begin position="20"/>
        <end position="60"/>
    </location>
</feature>
<dbReference type="EMBL" id="OV696687">
    <property type="protein sequence ID" value="CAH1252999.1"/>
    <property type="molecule type" value="Genomic_DNA"/>
</dbReference>
<dbReference type="OrthoDB" id="10111199at2759"/>